<organism evidence="1 2">
    <name type="scientific">Cronobacter turicensis (strain DSM 18703 / CCUG 55852 / LMG 23827 / z3032)</name>
    <dbReference type="NCBI Taxonomy" id="693216"/>
    <lineage>
        <taxon>Bacteria</taxon>
        <taxon>Pseudomonadati</taxon>
        <taxon>Pseudomonadota</taxon>
        <taxon>Gammaproteobacteria</taxon>
        <taxon>Enterobacterales</taxon>
        <taxon>Enterobacteriaceae</taxon>
        <taxon>Cronobacter</taxon>
    </lineage>
</organism>
<reference evidence="2" key="2">
    <citation type="journal article" date="2011" name="J. Bacteriol.">
        <title>Complete genome sequence of Cronobacter turicensis LMG 23827, a food-borne pathogen causing deaths in neonates.</title>
        <authorList>
            <person name="Stephan R."/>
            <person name="Lehner A."/>
            <person name="Tischler P."/>
            <person name="Rattei T."/>
        </authorList>
    </citation>
    <scope>NUCLEOTIDE SEQUENCE [LARGE SCALE GENOMIC DNA]</scope>
    <source>
        <strain evidence="2">DSM 18703 / CCUG 55852 / LMG 23827 / z3032</strain>
    </source>
</reference>
<dbReference type="InterPro" id="IPR036237">
    <property type="entry name" value="Xyl_isomerase-like_sf"/>
</dbReference>
<proteinExistence type="predicted"/>
<dbReference type="AlphaFoldDB" id="C9Y316"/>
<dbReference type="Proteomes" id="UP000002069">
    <property type="component" value="Chromosome"/>
</dbReference>
<dbReference type="EMBL" id="FN543093">
    <property type="protein sequence ID" value="CBA34382.1"/>
    <property type="molecule type" value="Genomic_DNA"/>
</dbReference>
<dbReference type="HOGENOM" id="CLU_068005_0_0_6"/>
<dbReference type="Gene3D" id="3.20.20.150">
    <property type="entry name" value="Divalent-metal-dependent TIM barrel enzymes"/>
    <property type="match status" value="1"/>
</dbReference>
<name>C9Y316_CROTZ</name>
<dbReference type="KEGG" id="ctu:CTU_40580"/>
<sequence>MTPEKSMEREIIVVTAAYGNDKVKALGGQQAVLPIIAGAGADGVEIRRELLDPAEIDALPALAQAIADNHLKACYSAPEPLFEHDGKINARLPSLLAEAHELNARWLKLSLGHFSHPHQAEPLAGLLALSDVALVVENDQTDCGRLEPMRRFLAASKTLNLPIRLTFDMANWLWVDDAPEEAARALRTGVSYIHVKAATTHHYHYRAIALDDAGPRWRTLLEMLPPDAPRGIEFPLEGRDLTAVTRHYVNLLREE</sequence>
<dbReference type="SUPFAM" id="SSF51658">
    <property type="entry name" value="Xylose isomerase-like"/>
    <property type="match status" value="1"/>
</dbReference>
<gene>
    <name evidence="1" type="ordered locus">Ctu_40580</name>
</gene>
<evidence type="ECO:0000313" key="1">
    <source>
        <dbReference type="EMBL" id="CBA34382.1"/>
    </source>
</evidence>
<dbReference type="PATRIC" id="fig|693216.3.peg.3851"/>
<evidence type="ECO:0000313" key="2">
    <source>
        <dbReference type="Proteomes" id="UP000002069"/>
    </source>
</evidence>
<reference evidence="1 2" key="1">
    <citation type="journal article" date="2010" name="J. Bacteriol.">
        <title>Complete Genome Sequence of Cronobacter turicensis LMG 23827, a foodborne pathogen causing deaths in neonates.</title>
        <authorList>
            <person name="Stephan R."/>
            <person name="Lehner A."/>
            <person name="Tischler P."/>
            <person name="Rattei T."/>
        </authorList>
    </citation>
    <scope>NUCLEOTIDE SEQUENCE [LARGE SCALE GENOMIC DNA]</scope>
    <source>
        <strain evidence="2">DSM 18703 / CCUG 55852 / LMG 23827 / z3032</strain>
    </source>
</reference>
<protein>
    <submittedName>
        <fullName evidence="1">Uncharacterized protein</fullName>
    </submittedName>
</protein>
<accession>C9Y316</accession>
<keyword evidence="2" id="KW-1185">Reference proteome</keyword>